<protein>
    <recommendedName>
        <fullName evidence="7">Alpha/beta hydrolase</fullName>
    </recommendedName>
</protein>
<dbReference type="PANTHER" id="PTHR17920:SF3">
    <property type="entry name" value="TRANSMEMBRANE AND COILED-COIL DOMAIN-CONTAINING PROTEIN 4"/>
    <property type="match status" value="1"/>
</dbReference>
<comment type="caution">
    <text evidence="5">The sequence shown here is derived from an EMBL/GenBank/DDBJ whole genome shotgun (WGS) entry which is preliminary data.</text>
</comment>
<dbReference type="InterPro" id="IPR007941">
    <property type="entry name" value="DUF726"/>
</dbReference>
<reference evidence="5 6" key="1">
    <citation type="submission" date="2016-11" db="EMBL/GenBank/DDBJ databases">
        <title>Draft Genome Sequences of Nine Cyanobacterial Strains from Diverse Habitats.</title>
        <authorList>
            <person name="Zhu T."/>
            <person name="Hou S."/>
            <person name="Lu X."/>
            <person name="Hess W.R."/>
        </authorList>
    </citation>
    <scope>NUCLEOTIDE SEQUENCE [LARGE SCALE GENOMIC DNA]</scope>
    <source>
        <strain evidence="5 6">IAM M-71</strain>
    </source>
</reference>
<sequence length="214" mass="24966">MDRPYTSFVEPSQGRDEALVFLNGWRTKYIQNQDIWCTSIRKAGWKGSIYQLWWDSGTDEYPSTPIHWEIIRGRSKTIAKHYLTDLLRSIPEQKISLIAHSLGARIIHYGLEVPPNTYSKEVNNVILLGGAARTIKWDDLVFNISGKLINFYNCNDQVLNYWFRWGGAYKYSPCGIHPIDSLHSRVKNCDLTALMNTHEHDLERYLWAFSKKIR</sequence>
<evidence type="ECO:0000313" key="5">
    <source>
        <dbReference type="EMBL" id="OKH33471.1"/>
    </source>
</evidence>
<dbReference type="EMBL" id="MRCE01000029">
    <property type="protein sequence ID" value="OKH33471.1"/>
    <property type="molecule type" value="Genomic_DNA"/>
</dbReference>
<name>A0A1U7IAC0_9CYAN</name>
<dbReference type="AlphaFoldDB" id="A0A1U7IAC0"/>
<dbReference type="Pfam" id="PF05277">
    <property type="entry name" value="DUF726"/>
    <property type="match status" value="1"/>
</dbReference>
<keyword evidence="3" id="KW-1133">Transmembrane helix</keyword>
<evidence type="ECO:0000256" key="1">
    <source>
        <dbReference type="ARBA" id="ARBA00004141"/>
    </source>
</evidence>
<evidence type="ECO:0000256" key="3">
    <source>
        <dbReference type="ARBA" id="ARBA00022989"/>
    </source>
</evidence>
<evidence type="ECO:0008006" key="7">
    <source>
        <dbReference type="Google" id="ProtNLM"/>
    </source>
</evidence>
<gene>
    <name evidence="5" type="ORF">NIES2119_23120</name>
</gene>
<dbReference type="GO" id="GO:0016020">
    <property type="term" value="C:membrane"/>
    <property type="evidence" value="ECO:0007669"/>
    <property type="project" value="UniProtKB-SubCell"/>
</dbReference>
<dbReference type="Gene3D" id="3.40.50.1820">
    <property type="entry name" value="alpha/beta hydrolase"/>
    <property type="match status" value="1"/>
</dbReference>
<organism evidence="5 6">
    <name type="scientific">[Phormidium ambiguum] IAM M-71</name>
    <dbReference type="NCBI Taxonomy" id="454136"/>
    <lineage>
        <taxon>Bacteria</taxon>
        <taxon>Bacillati</taxon>
        <taxon>Cyanobacteriota</taxon>
        <taxon>Cyanophyceae</taxon>
        <taxon>Oscillatoriophycideae</taxon>
        <taxon>Aerosakkonematales</taxon>
        <taxon>Aerosakkonemataceae</taxon>
        <taxon>Floridanema</taxon>
    </lineage>
</organism>
<dbReference type="STRING" id="454136.NIES2119_23120"/>
<comment type="subcellular location">
    <subcellularLocation>
        <location evidence="1">Membrane</location>
        <topology evidence="1">Multi-pass membrane protein</topology>
    </subcellularLocation>
</comment>
<keyword evidence="4" id="KW-0472">Membrane</keyword>
<proteinExistence type="predicted"/>
<dbReference type="RefSeq" id="WP_073595859.1">
    <property type="nucleotide sequence ID" value="NZ_MRCE01000029.1"/>
</dbReference>
<evidence type="ECO:0000256" key="4">
    <source>
        <dbReference type="ARBA" id="ARBA00023136"/>
    </source>
</evidence>
<accession>A0A1U7IAC0</accession>
<dbReference type="Proteomes" id="UP000185860">
    <property type="component" value="Unassembled WGS sequence"/>
</dbReference>
<dbReference type="PANTHER" id="PTHR17920">
    <property type="entry name" value="TRANSMEMBRANE AND COILED-COIL DOMAIN-CONTAINING PROTEIN 4 TMCO4"/>
    <property type="match status" value="1"/>
</dbReference>
<dbReference type="InterPro" id="IPR029058">
    <property type="entry name" value="AB_hydrolase_fold"/>
</dbReference>
<evidence type="ECO:0000256" key="2">
    <source>
        <dbReference type="ARBA" id="ARBA00022692"/>
    </source>
</evidence>
<keyword evidence="2" id="KW-0812">Transmembrane</keyword>
<evidence type="ECO:0000313" key="6">
    <source>
        <dbReference type="Proteomes" id="UP000185860"/>
    </source>
</evidence>
<dbReference type="OrthoDB" id="511758at2"/>
<dbReference type="SUPFAM" id="SSF53474">
    <property type="entry name" value="alpha/beta-Hydrolases"/>
    <property type="match status" value="1"/>
</dbReference>